<reference evidence="3" key="1">
    <citation type="submission" date="2023-07" db="EMBL/GenBank/DDBJ databases">
        <authorList>
            <person name="Yue Y."/>
        </authorList>
    </citation>
    <scope>NUCLEOTIDE SEQUENCE [LARGE SCALE GENOMIC DNA]</scope>
    <source>
        <strain evidence="3">2Y89</strain>
    </source>
</reference>
<sequence length="181" mass="20730">MQDTSKQYDAVIEQCRTLFKNKMSDYGSAWRILRLPSLTDQIFIKAQRIRSLQQNAVRKVDEGEASEFIGIINYCIMALIQLDKGVVEQPDMETSKAVDLYDEKIGITKQLMLDKNHDYGEAWRDMRVSSLTDLILQKLLRVKQIEDNAGKTIVSEGIDANYQDMINYAVFAMIHLGESKS</sequence>
<name>A0ABS7Y4U2_9FLAO</name>
<evidence type="ECO:0000313" key="3">
    <source>
        <dbReference type="Proteomes" id="UP001198402"/>
    </source>
</evidence>
<dbReference type="Pfam" id="PF07659">
    <property type="entry name" value="DUF1599"/>
    <property type="match status" value="2"/>
</dbReference>
<evidence type="ECO:0000313" key="2">
    <source>
        <dbReference type="EMBL" id="MCA0153647.1"/>
    </source>
</evidence>
<comment type="caution">
    <text evidence="2">The sequence shown here is derived from an EMBL/GenBank/DDBJ whole genome shotgun (WGS) entry which is preliminary data.</text>
</comment>
<gene>
    <name evidence="2" type="ORF">LBV24_10500</name>
</gene>
<evidence type="ECO:0000259" key="1">
    <source>
        <dbReference type="Pfam" id="PF07659"/>
    </source>
</evidence>
<keyword evidence="3" id="KW-1185">Reference proteome</keyword>
<feature type="domain" description="Nucleotide modification associated" evidence="1">
    <location>
        <begin position="115"/>
        <end position="176"/>
    </location>
</feature>
<dbReference type="InterPro" id="IPR011630">
    <property type="entry name" value="DUF1599"/>
</dbReference>
<dbReference type="EMBL" id="JAIUJS010000004">
    <property type="protein sequence ID" value="MCA0153647.1"/>
    <property type="molecule type" value="Genomic_DNA"/>
</dbReference>
<feature type="domain" description="Nucleotide modification associated" evidence="1">
    <location>
        <begin position="22"/>
        <end position="82"/>
    </location>
</feature>
<protein>
    <submittedName>
        <fullName evidence="2">DUF1599 domain-containing protein</fullName>
    </submittedName>
</protein>
<dbReference type="Proteomes" id="UP001198402">
    <property type="component" value="Unassembled WGS sequence"/>
</dbReference>
<organism evidence="2 3">
    <name type="scientific">Winogradskyella vincentii</name>
    <dbReference type="NCBI Taxonomy" id="2877122"/>
    <lineage>
        <taxon>Bacteria</taxon>
        <taxon>Pseudomonadati</taxon>
        <taxon>Bacteroidota</taxon>
        <taxon>Flavobacteriia</taxon>
        <taxon>Flavobacteriales</taxon>
        <taxon>Flavobacteriaceae</taxon>
        <taxon>Winogradskyella</taxon>
    </lineage>
</organism>
<proteinExistence type="predicted"/>
<accession>A0ABS7Y4U2</accession>
<dbReference type="RefSeq" id="WP_224478600.1">
    <property type="nucleotide sequence ID" value="NZ_JAIUJS010000004.1"/>
</dbReference>